<dbReference type="Proteomes" id="UP000564644">
    <property type="component" value="Unassembled WGS sequence"/>
</dbReference>
<dbReference type="PANTHER" id="PTHR43280:SF2">
    <property type="entry name" value="HTH-TYPE TRANSCRIPTIONAL REGULATOR EXSA"/>
    <property type="match status" value="1"/>
</dbReference>
<name>A0A7X0SMH2_9BACL</name>
<evidence type="ECO:0000259" key="5">
    <source>
        <dbReference type="PROSITE" id="PS01124"/>
    </source>
</evidence>
<dbReference type="Pfam" id="PF12833">
    <property type="entry name" value="HTH_18"/>
    <property type="match status" value="1"/>
</dbReference>
<accession>A0A7X0SMH2</accession>
<dbReference type="AlphaFoldDB" id="A0A7X0SMH2"/>
<evidence type="ECO:0000313" key="6">
    <source>
        <dbReference type="EMBL" id="MBB6732604.1"/>
    </source>
</evidence>
<keyword evidence="4" id="KW-0472">Membrane</keyword>
<proteinExistence type="predicted"/>
<comment type="caution">
    <text evidence="6">The sequence shown here is derived from an EMBL/GenBank/DDBJ whole genome shotgun (WGS) entry which is preliminary data.</text>
</comment>
<dbReference type="Gene3D" id="3.30.450.20">
    <property type="entry name" value="PAS domain"/>
    <property type="match status" value="1"/>
</dbReference>
<dbReference type="RefSeq" id="WP_185130271.1">
    <property type="nucleotide sequence ID" value="NZ_JACJVO010000021.1"/>
</dbReference>
<feature type="transmembrane region" description="Helical" evidence="4">
    <location>
        <begin position="296"/>
        <end position="317"/>
    </location>
</feature>
<protein>
    <submittedName>
        <fullName evidence="6">Helix-turn-helix domain-containing protein</fullName>
    </submittedName>
</protein>
<keyword evidence="7" id="KW-1185">Reference proteome</keyword>
<dbReference type="InterPro" id="IPR009057">
    <property type="entry name" value="Homeodomain-like_sf"/>
</dbReference>
<dbReference type="PROSITE" id="PS00041">
    <property type="entry name" value="HTH_ARAC_FAMILY_1"/>
    <property type="match status" value="1"/>
</dbReference>
<feature type="domain" description="HTH araC/xylS-type" evidence="5">
    <location>
        <begin position="657"/>
        <end position="756"/>
    </location>
</feature>
<keyword evidence="3" id="KW-0804">Transcription</keyword>
<dbReference type="SMART" id="SM00342">
    <property type="entry name" value="HTH_ARAC"/>
    <property type="match status" value="1"/>
</dbReference>
<dbReference type="GO" id="GO:0003700">
    <property type="term" value="F:DNA-binding transcription factor activity"/>
    <property type="evidence" value="ECO:0007669"/>
    <property type="project" value="InterPro"/>
</dbReference>
<dbReference type="SUPFAM" id="SSF46689">
    <property type="entry name" value="Homeodomain-like"/>
    <property type="match status" value="1"/>
</dbReference>
<dbReference type="InterPro" id="IPR018060">
    <property type="entry name" value="HTH_AraC"/>
</dbReference>
<evidence type="ECO:0000256" key="1">
    <source>
        <dbReference type="ARBA" id="ARBA00023015"/>
    </source>
</evidence>
<evidence type="ECO:0000256" key="4">
    <source>
        <dbReference type="SAM" id="Phobius"/>
    </source>
</evidence>
<keyword evidence="2" id="KW-0238">DNA-binding</keyword>
<gene>
    <name evidence="6" type="ORF">H7C18_16905</name>
</gene>
<dbReference type="InterPro" id="IPR041522">
    <property type="entry name" value="CdaR_GGDEF"/>
</dbReference>
<keyword evidence="4" id="KW-0812">Transmembrane</keyword>
<keyword evidence="1" id="KW-0805">Transcription regulation</keyword>
<evidence type="ECO:0000313" key="7">
    <source>
        <dbReference type="Proteomes" id="UP000564644"/>
    </source>
</evidence>
<dbReference type="PANTHER" id="PTHR43280">
    <property type="entry name" value="ARAC-FAMILY TRANSCRIPTIONAL REGULATOR"/>
    <property type="match status" value="1"/>
</dbReference>
<keyword evidence="4" id="KW-1133">Transmembrane helix</keyword>
<organism evidence="6 7">
    <name type="scientific">Cohnella zeiphila</name>
    <dbReference type="NCBI Taxonomy" id="2761120"/>
    <lineage>
        <taxon>Bacteria</taxon>
        <taxon>Bacillati</taxon>
        <taxon>Bacillota</taxon>
        <taxon>Bacilli</taxon>
        <taxon>Bacillales</taxon>
        <taxon>Paenibacillaceae</taxon>
        <taxon>Cohnella</taxon>
    </lineage>
</organism>
<dbReference type="GO" id="GO:0043565">
    <property type="term" value="F:sequence-specific DNA binding"/>
    <property type="evidence" value="ECO:0007669"/>
    <property type="project" value="InterPro"/>
</dbReference>
<dbReference type="InterPro" id="IPR018062">
    <property type="entry name" value="HTH_AraC-typ_CS"/>
</dbReference>
<dbReference type="EMBL" id="JACJVO010000021">
    <property type="protein sequence ID" value="MBB6732604.1"/>
    <property type="molecule type" value="Genomic_DNA"/>
</dbReference>
<feature type="transmembrane region" description="Helical" evidence="4">
    <location>
        <begin position="12"/>
        <end position="34"/>
    </location>
</feature>
<sequence length="759" mass="87140">MRTWLKPHTRILFDNLLPFLIIMALSSGVGYLIYQKTSFVLENETKQANQVLLRQSMQAVDSQLRSLDGILQKIADEPGIQNLNRLNDPLQGEHLIKVLRAKKQLQDYWTTNDYVLDFFLFFPGNGLVLNNNFVGSMSRFPQIFSYPDDKTFLDKLLKDYYFRQTLPVSKVNLENRVYSALSYLQSFGYKDFSSGTALILLREDKIQQLLRGLHIGNGWAYIADSEGRLLMSLQGDGAKSAAYPLALPSSDGVMKEKIGGEEMMVTYVTSSYNGWVYVAAQPKAIVLNKIVYIKQVSLTILILFMIAAALIALQFAYRSSKPVRGLMNAVAGHVPESLRMKGNALGAIQRAVSSLIDTHQEMEVRMRQQLPLLRSSFFDRLLRGQFASEAEIKALLDELKLTWGEGGFSLAALLTLSTEYEESDRRDVGRLNEKKAIVREYLQRESQPFCYVHETDDAQLALLFHFDEEDERALAERADRLLRRVQQELKEKFGIRTLLSAGSFCRPRKELARSFREAQRAAVIGKDSGVQWHRETPLPNHVYYYPDNVEARLLHLVKSSNEEELLLLLDELERENFESRELPRYLLQVFVMDFVGSLVKLSESAEVIGLEGLSAELARGEWSGHPKQQFRSLRQLLLRSCLLTRERKQQRQQQDFEQYLQCVDEHYTDPQMSLTYLAERFNVTETYMSRRFKEYAGINFFEYLEKKRIEVSKLLLTQKKLTVGEIAVSVGYHSANTFGRAFKRVTGLTPNAYREQNGD</sequence>
<dbReference type="InterPro" id="IPR020449">
    <property type="entry name" value="Tscrpt_reg_AraC-type_HTH"/>
</dbReference>
<reference evidence="6 7" key="1">
    <citation type="submission" date="2020-08" db="EMBL/GenBank/DDBJ databases">
        <title>Cohnella phylogeny.</title>
        <authorList>
            <person name="Dunlap C."/>
        </authorList>
    </citation>
    <scope>NUCLEOTIDE SEQUENCE [LARGE SCALE GENOMIC DNA]</scope>
    <source>
        <strain evidence="6 7">CBP 2801</strain>
    </source>
</reference>
<dbReference type="PROSITE" id="PS01124">
    <property type="entry name" value="HTH_ARAC_FAMILY_2"/>
    <property type="match status" value="1"/>
</dbReference>
<dbReference type="PRINTS" id="PR00032">
    <property type="entry name" value="HTHARAC"/>
</dbReference>
<dbReference type="Pfam" id="PF17853">
    <property type="entry name" value="GGDEF_2"/>
    <property type="match status" value="1"/>
</dbReference>
<evidence type="ECO:0000256" key="2">
    <source>
        <dbReference type="ARBA" id="ARBA00023125"/>
    </source>
</evidence>
<evidence type="ECO:0000256" key="3">
    <source>
        <dbReference type="ARBA" id="ARBA00023163"/>
    </source>
</evidence>
<dbReference type="Gene3D" id="1.10.10.60">
    <property type="entry name" value="Homeodomain-like"/>
    <property type="match status" value="2"/>
</dbReference>